<keyword evidence="5" id="KW-0862">Zinc</keyword>
<dbReference type="PANTHER" id="PTHR42978:SF2">
    <property type="entry name" value="102 KBASES UNSTABLE REGION: FROM 1 TO 119443"/>
    <property type="match status" value="1"/>
</dbReference>
<feature type="domain" description="Metallo-beta-lactamase" evidence="6">
    <location>
        <begin position="30"/>
        <end position="216"/>
    </location>
</feature>
<evidence type="ECO:0000313" key="8">
    <source>
        <dbReference type="Proteomes" id="UP000199645"/>
    </source>
</evidence>
<protein>
    <submittedName>
        <fullName evidence="7">N-acyl homoserine lactone hydrolase</fullName>
    </submittedName>
</protein>
<dbReference type="CDD" id="cd07729">
    <property type="entry name" value="AHL_lactonase_MBL-fold"/>
    <property type="match status" value="1"/>
</dbReference>
<organism evidence="7 8">
    <name type="scientific">Actinoplanes philippinensis</name>
    <dbReference type="NCBI Taxonomy" id="35752"/>
    <lineage>
        <taxon>Bacteria</taxon>
        <taxon>Bacillati</taxon>
        <taxon>Actinomycetota</taxon>
        <taxon>Actinomycetes</taxon>
        <taxon>Micromonosporales</taxon>
        <taxon>Micromonosporaceae</taxon>
        <taxon>Actinoplanes</taxon>
    </lineage>
</organism>
<dbReference type="InterPro" id="IPR051013">
    <property type="entry name" value="MBL_superfamily_lactonases"/>
</dbReference>
<reference evidence="7 8" key="1">
    <citation type="submission" date="2016-10" db="EMBL/GenBank/DDBJ databases">
        <authorList>
            <person name="de Groot N.N."/>
        </authorList>
    </citation>
    <scope>NUCLEOTIDE SEQUENCE [LARGE SCALE GENOMIC DNA]</scope>
    <source>
        <strain evidence="7 8">DSM 43019</strain>
    </source>
</reference>
<dbReference type="OrthoDB" id="5177904at2"/>
<dbReference type="RefSeq" id="WP_093618955.1">
    <property type="nucleotide sequence ID" value="NZ_BOMT01000063.1"/>
</dbReference>
<dbReference type="InterPro" id="IPR036866">
    <property type="entry name" value="RibonucZ/Hydroxyglut_hydro"/>
</dbReference>
<dbReference type="STRING" id="35752.SAMN05421541_1113"/>
<proteinExistence type="inferred from homology"/>
<sequence length="223" mass="24241">MSEITVRRVDFGWFVRPSSETGIGAHRVEPVLGYLIDHPGGRLLVDTGMGIHPEVDRHYRPHRVPLGEALAATGTPIGDIRYVVNCHLHFDHCGGNPELAGRPVFVQRTELTLARTVEWHTLPELVDHSGARYEELDGAAEVLPGVRIVPTPGHTDGHQSVVVTTADGMVIVAGQSHDHATAFTSDALAHRAGIGTPPSWIETLLALDPRRVVFAHDNAVWTP</sequence>
<dbReference type="Proteomes" id="UP000199645">
    <property type="component" value="Unassembled WGS sequence"/>
</dbReference>
<evidence type="ECO:0000256" key="4">
    <source>
        <dbReference type="ARBA" id="ARBA00022801"/>
    </source>
</evidence>
<evidence type="ECO:0000256" key="1">
    <source>
        <dbReference type="ARBA" id="ARBA00001947"/>
    </source>
</evidence>
<comment type="cofactor">
    <cofactor evidence="1">
        <name>Zn(2+)</name>
        <dbReference type="ChEBI" id="CHEBI:29105"/>
    </cofactor>
</comment>
<dbReference type="InterPro" id="IPR001279">
    <property type="entry name" value="Metallo-B-lactamas"/>
</dbReference>
<dbReference type="AlphaFoldDB" id="A0A1I2J102"/>
<keyword evidence="3" id="KW-0479">Metal-binding</keyword>
<dbReference type="Gene3D" id="3.60.15.10">
    <property type="entry name" value="Ribonuclease Z/Hydroxyacylglutathione hydrolase-like"/>
    <property type="match status" value="1"/>
</dbReference>
<dbReference type="SUPFAM" id="SSF56281">
    <property type="entry name" value="Metallo-hydrolase/oxidoreductase"/>
    <property type="match status" value="1"/>
</dbReference>
<evidence type="ECO:0000256" key="2">
    <source>
        <dbReference type="ARBA" id="ARBA00007749"/>
    </source>
</evidence>
<evidence type="ECO:0000259" key="6">
    <source>
        <dbReference type="SMART" id="SM00849"/>
    </source>
</evidence>
<dbReference type="GO" id="GO:0016787">
    <property type="term" value="F:hydrolase activity"/>
    <property type="evidence" value="ECO:0007669"/>
    <property type="project" value="UniProtKB-KW"/>
</dbReference>
<dbReference type="Pfam" id="PF00753">
    <property type="entry name" value="Lactamase_B"/>
    <property type="match status" value="1"/>
</dbReference>
<keyword evidence="8" id="KW-1185">Reference proteome</keyword>
<gene>
    <name evidence="7" type="ORF">SAMN05421541_1113</name>
</gene>
<keyword evidence="4 7" id="KW-0378">Hydrolase</keyword>
<evidence type="ECO:0000256" key="3">
    <source>
        <dbReference type="ARBA" id="ARBA00022723"/>
    </source>
</evidence>
<name>A0A1I2J102_9ACTN</name>
<evidence type="ECO:0000256" key="5">
    <source>
        <dbReference type="ARBA" id="ARBA00022833"/>
    </source>
</evidence>
<dbReference type="SMART" id="SM00849">
    <property type="entry name" value="Lactamase_B"/>
    <property type="match status" value="1"/>
</dbReference>
<comment type="similarity">
    <text evidence="2">Belongs to the metallo-beta-lactamase superfamily.</text>
</comment>
<dbReference type="GO" id="GO:0046872">
    <property type="term" value="F:metal ion binding"/>
    <property type="evidence" value="ECO:0007669"/>
    <property type="project" value="UniProtKB-KW"/>
</dbReference>
<dbReference type="PANTHER" id="PTHR42978">
    <property type="entry name" value="QUORUM-QUENCHING LACTONASE YTNP-RELATED-RELATED"/>
    <property type="match status" value="1"/>
</dbReference>
<evidence type="ECO:0000313" key="7">
    <source>
        <dbReference type="EMBL" id="SFF46947.1"/>
    </source>
</evidence>
<dbReference type="EMBL" id="FONV01000011">
    <property type="protein sequence ID" value="SFF46947.1"/>
    <property type="molecule type" value="Genomic_DNA"/>
</dbReference>
<accession>A0A1I2J102</accession>